<feature type="non-terminal residue" evidence="1">
    <location>
        <position position="1"/>
    </location>
</feature>
<sequence length="75" mass="8609">PPKPCDCFDKIGGTSTGGPLAIMLSRLRMTVEECINARASRSDRISQKQRHRVMIKDQVQTRFNSDELEMRMEKI</sequence>
<dbReference type="Proteomes" id="UP000800040">
    <property type="component" value="Unassembled WGS sequence"/>
</dbReference>
<dbReference type="InterPro" id="IPR016035">
    <property type="entry name" value="Acyl_Trfase/lysoPLipase"/>
</dbReference>
<proteinExistence type="predicted"/>
<dbReference type="Gene3D" id="3.40.1090.10">
    <property type="entry name" value="Cytosolic phospholipase A2 catalytic domain"/>
    <property type="match status" value="1"/>
</dbReference>
<dbReference type="AlphaFoldDB" id="A0A6A5KN25"/>
<gene>
    <name evidence="1" type="ORF">BDW02DRAFT_485455</name>
</gene>
<reference evidence="1" key="1">
    <citation type="submission" date="2020-01" db="EMBL/GenBank/DDBJ databases">
        <authorList>
            <consortium name="DOE Joint Genome Institute"/>
            <person name="Haridas S."/>
            <person name="Albert R."/>
            <person name="Binder M."/>
            <person name="Bloem J."/>
            <person name="Labutti K."/>
            <person name="Salamov A."/>
            <person name="Andreopoulos B."/>
            <person name="Baker S.E."/>
            <person name="Barry K."/>
            <person name="Bills G."/>
            <person name="Bluhm B.H."/>
            <person name="Cannon C."/>
            <person name="Castanera R."/>
            <person name="Culley D.E."/>
            <person name="Daum C."/>
            <person name="Ezra D."/>
            <person name="Gonzalez J.B."/>
            <person name="Henrissat B."/>
            <person name="Kuo A."/>
            <person name="Liang C."/>
            <person name="Lipzen A."/>
            <person name="Lutzoni F."/>
            <person name="Magnuson J."/>
            <person name="Mondo S."/>
            <person name="Nolan M."/>
            <person name="Ohm R."/>
            <person name="Pangilinan J."/>
            <person name="Park H.-J."/>
            <person name="Ramirez L."/>
            <person name="Alfaro M."/>
            <person name="Sun H."/>
            <person name="Tritt A."/>
            <person name="Yoshinaga Y."/>
            <person name="Zwiers L.-H."/>
            <person name="Turgeon B.G."/>
            <person name="Goodwin S.B."/>
            <person name="Spatafora J.W."/>
            <person name="Crous P.W."/>
            <person name="Grigoriev I.V."/>
        </authorList>
    </citation>
    <scope>NUCLEOTIDE SEQUENCE</scope>
    <source>
        <strain evidence="1">P77</strain>
    </source>
</reference>
<dbReference type="SUPFAM" id="SSF52151">
    <property type="entry name" value="FabD/lysophospholipase-like"/>
    <property type="match status" value="1"/>
</dbReference>
<protein>
    <recommendedName>
        <fullName evidence="3">PNPLA domain-containing protein</fullName>
    </recommendedName>
</protein>
<keyword evidence="2" id="KW-1185">Reference proteome</keyword>
<accession>A0A6A5KN25</accession>
<evidence type="ECO:0008006" key="3">
    <source>
        <dbReference type="Google" id="ProtNLM"/>
    </source>
</evidence>
<name>A0A6A5KN25_9PLEO</name>
<organism evidence="1 2">
    <name type="scientific">Decorospora gaudefroyi</name>
    <dbReference type="NCBI Taxonomy" id="184978"/>
    <lineage>
        <taxon>Eukaryota</taxon>
        <taxon>Fungi</taxon>
        <taxon>Dikarya</taxon>
        <taxon>Ascomycota</taxon>
        <taxon>Pezizomycotina</taxon>
        <taxon>Dothideomycetes</taxon>
        <taxon>Pleosporomycetidae</taxon>
        <taxon>Pleosporales</taxon>
        <taxon>Pleosporineae</taxon>
        <taxon>Pleosporaceae</taxon>
        <taxon>Decorospora</taxon>
    </lineage>
</organism>
<evidence type="ECO:0000313" key="2">
    <source>
        <dbReference type="Proteomes" id="UP000800040"/>
    </source>
</evidence>
<evidence type="ECO:0000313" key="1">
    <source>
        <dbReference type="EMBL" id="KAF1834943.1"/>
    </source>
</evidence>
<dbReference type="EMBL" id="ML975295">
    <property type="protein sequence ID" value="KAF1834943.1"/>
    <property type="molecule type" value="Genomic_DNA"/>
</dbReference>
<dbReference type="OrthoDB" id="5430240at2759"/>
<feature type="non-terminal residue" evidence="1">
    <location>
        <position position="75"/>
    </location>
</feature>